<dbReference type="EMBL" id="CP051774">
    <property type="protein sequence ID" value="QJE98813.1"/>
    <property type="molecule type" value="Genomic_DNA"/>
</dbReference>
<dbReference type="InterPro" id="IPR016187">
    <property type="entry name" value="CTDL_fold"/>
</dbReference>
<evidence type="ECO:0000256" key="1">
    <source>
        <dbReference type="SAM" id="MobiDB-lite"/>
    </source>
</evidence>
<reference evidence="3 4" key="1">
    <citation type="submission" date="2020-04" db="EMBL/GenBank/DDBJ databases">
        <title>Luteolibacter sp. G-1-1-1 isolated from soil.</title>
        <authorList>
            <person name="Dahal R.H."/>
        </authorList>
    </citation>
    <scope>NUCLEOTIDE SEQUENCE [LARGE SCALE GENOMIC DNA]</scope>
    <source>
        <strain evidence="3 4">G-1-1-1</strain>
    </source>
</reference>
<gene>
    <name evidence="3" type="ORF">HHL09_24550</name>
</gene>
<sequence>MKHRILVVSLTILCLVRSSGQEALVPAEGKSSSSGMKWIPAGDFVMGSARAEARANEKPEHPVKMDGFWIDLKPVTNADFAKFVSDTGYITTAEKPVDWEELKKSLPPDATKPDPEMLKPGSMVFTPTEGPVDLREMSAWWRWVQGADWKHPEGPDSDIKGRENHPVVQVSWYDAAAYAKWAGKRLPTEAEWEYAARGGLKGKRYAWGDEPMRDGKALANTWTGEFPYKNTAEDGFKGTAPVGSFPANAWGLYDMGGNVWNWCSDWYRPDTYSRDLLALKVKAGNDASPAELVCHNPSGPLKSYSPGHPHQTEERVTKGGSFLCHPAYCESYRPSARRGTPPDTGMSHIGFRCAKSAPAPATALTKP</sequence>
<dbReference type="InterPro" id="IPR005532">
    <property type="entry name" value="SUMF_dom"/>
</dbReference>
<organism evidence="3 4">
    <name type="scientific">Luteolibacter luteus</name>
    <dbReference type="NCBI Taxonomy" id="2728835"/>
    <lineage>
        <taxon>Bacteria</taxon>
        <taxon>Pseudomonadati</taxon>
        <taxon>Verrucomicrobiota</taxon>
        <taxon>Verrucomicrobiia</taxon>
        <taxon>Verrucomicrobiales</taxon>
        <taxon>Verrucomicrobiaceae</taxon>
        <taxon>Luteolibacter</taxon>
    </lineage>
</organism>
<dbReference type="PANTHER" id="PTHR23150:SF19">
    <property type="entry name" value="FORMYLGLYCINE-GENERATING ENZYME"/>
    <property type="match status" value="1"/>
</dbReference>
<name>A0A858RS92_9BACT</name>
<dbReference type="KEGG" id="luo:HHL09_24550"/>
<dbReference type="SUPFAM" id="SSF56436">
    <property type="entry name" value="C-type lectin-like"/>
    <property type="match status" value="1"/>
</dbReference>
<keyword evidence="4" id="KW-1185">Reference proteome</keyword>
<proteinExistence type="predicted"/>
<dbReference type="AlphaFoldDB" id="A0A858RS92"/>
<dbReference type="GO" id="GO:0120147">
    <property type="term" value="F:formylglycine-generating oxidase activity"/>
    <property type="evidence" value="ECO:0007669"/>
    <property type="project" value="TreeGrafter"/>
</dbReference>
<dbReference type="InterPro" id="IPR051043">
    <property type="entry name" value="Sulfatase_Mod_Factor_Kinase"/>
</dbReference>
<dbReference type="Gene3D" id="3.90.1580.10">
    <property type="entry name" value="paralog of FGE (formylglycine-generating enzyme)"/>
    <property type="match status" value="1"/>
</dbReference>
<feature type="region of interest" description="Disordered" evidence="1">
    <location>
        <begin position="104"/>
        <end position="124"/>
    </location>
</feature>
<evidence type="ECO:0000313" key="3">
    <source>
        <dbReference type="EMBL" id="QJE98813.1"/>
    </source>
</evidence>
<feature type="domain" description="Sulfatase-modifying factor enzyme-like" evidence="2">
    <location>
        <begin position="35"/>
        <end position="355"/>
    </location>
</feature>
<dbReference type="PANTHER" id="PTHR23150">
    <property type="entry name" value="SULFATASE MODIFYING FACTOR 1, 2"/>
    <property type="match status" value="1"/>
</dbReference>
<feature type="compositionally biased region" description="Basic and acidic residues" evidence="1">
    <location>
        <begin position="104"/>
        <end position="117"/>
    </location>
</feature>
<dbReference type="InterPro" id="IPR042095">
    <property type="entry name" value="SUMF_sf"/>
</dbReference>
<dbReference type="RefSeq" id="WP_169457300.1">
    <property type="nucleotide sequence ID" value="NZ_CP051774.1"/>
</dbReference>
<evidence type="ECO:0000259" key="2">
    <source>
        <dbReference type="Pfam" id="PF03781"/>
    </source>
</evidence>
<protein>
    <submittedName>
        <fullName evidence="3">Formylglycine-generating enzyme family protein</fullName>
    </submittedName>
</protein>
<dbReference type="Proteomes" id="UP000501812">
    <property type="component" value="Chromosome"/>
</dbReference>
<dbReference type="Pfam" id="PF03781">
    <property type="entry name" value="FGE-sulfatase"/>
    <property type="match status" value="1"/>
</dbReference>
<accession>A0A858RS92</accession>
<evidence type="ECO:0000313" key="4">
    <source>
        <dbReference type="Proteomes" id="UP000501812"/>
    </source>
</evidence>